<dbReference type="EMBL" id="NGNX01000002">
    <property type="protein sequence ID" value="OYR93329.1"/>
    <property type="molecule type" value="Genomic_DNA"/>
</dbReference>
<dbReference type="PANTHER" id="PTHR37297">
    <property type="entry name" value="PROTEIN NRDI"/>
    <property type="match status" value="1"/>
</dbReference>
<dbReference type="AlphaFoldDB" id="A0A256LIQ2"/>
<evidence type="ECO:0000313" key="4">
    <source>
        <dbReference type="Proteomes" id="UP000216316"/>
    </source>
</evidence>
<proteinExistence type="predicted"/>
<dbReference type="Pfam" id="PF07972">
    <property type="entry name" value="Flavodoxin_NdrI"/>
    <property type="match status" value="1"/>
</dbReference>
<dbReference type="GO" id="GO:0010181">
    <property type="term" value="F:FMN binding"/>
    <property type="evidence" value="ECO:0007669"/>
    <property type="project" value="InterPro"/>
</dbReference>
<dbReference type="EMBL" id="NGNV01000004">
    <property type="protein sequence ID" value="OYR88885.1"/>
    <property type="molecule type" value="Genomic_DNA"/>
</dbReference>
<evidence type="ECO:0000313" key="3">
    <source>
        <dbReference type="Proteomes" id="UP000215828"/>
    </source>
</evidence>
<evidence type="ECO:0000313" key="2">
    <source>
        <dbReference type="EMBL" id="OYR93329.1"/>
    </source>
</evidence>
<organism evidence="2 3">
    <name type="scientific">Lactobacillus taiwanensis</name>
    <dbReference type="NCBI Taxonomy" id="508451"/>
    <lineage>
        <taxon>Bacteria</taxon>
        <taxon>Bacillati</taxon>
        <taxon>Bacillota</taxon>
        <taxon>Bacilli</taxon>
        <taxon>Lactobacillales</taxon>
        <taxon>Lactobacillaceae</taxon>
        <taxon>Lactobacillus</taxon>
    </lineage>
</organism>
<dbReference type="RefSeq" id="WP_094496968.1">
    <property type="nucleotide sequence ID" value="NZ_CAJUTI010000006.1"/>
</dbReference>
<accession>A0A256LIQ2</accession>
<protein>
    <submittedName>
        <fullName evidence="2">Class Ib ribonucleoside-diphosphate reductase assembly flavoprotein NrdI</fullName>
    </submittedName>
</protein>
<keyword evidence="4" id="KW-1185">Reference proteome</keyword>
<dbReference type="InterPro" id="IPR029039">
    <property type="entry name" value="Flavoprotein-like_sf"/>
</dbReference>
<reference evidence="2 3" key="1">
    <citation type="submission" date="2017-04" db="EMBL/GenBank/DDBJ databases">
        <authorList>
            <person name="Afonso C.L."/>
            <person name="Miller P.J."/>
            <person name="Scott M.A."/>
            <person name="Spackman E."/>
            <person name="Goraichik I."/>
            <person name="Dimitrov K.M."/>
            <person name="Suarez D.L."/>
            <person name="Swayne D.E."/>
        </authorList>
    </citation>
    <scope>NUCLEOTIDE SEQUENCE [LARGE SCALE GENOMIC DNA]</scope>
    <source>
        <strain evidence="2 3">609q</strain>
    </source>
</reference>
<reference evidence="3 4" key="3">
    <citation type="submission" date="2017-09" db="EMBL/GenBank/DDBJ databases">
        <title>Tripartite evolution among Lactobacillus johnsonii, Lactobacillus taiwanensis, Lactobacillus reuteri and their rodent host.</title>
        <authorList>
            <person name="Wang T."/>
            <person name="Knowles S."/>
            <person name="Cheng C."/>
        </authorList>
    </citation>
    <scope>NUCLEOTIDE SEQUENCE [LARGE SCALE GENOMIC DNA]</scope>
    <source>
        <strain evidence="2 3">609q</strain>
        <strain evidence="1 4">609u</strain>
    </source>
</reference>
<dbReference type="PANTHER" id="PTHR37297:SF1">
    <property type="entry name" value="PROTEIN NRDI"/>
    <property type="match status" value="1"/>
</dbReference>
<dbReference type="NCBIfam" id="TIGR00333">
    <property type="entry name" value="nrdI"/>
    <property type="match status" value="1"/>
</dbReference>
<dbReference type="SUPFAM" id="SSF52218">
    <property type="entry name" value="Flavoproteins"/>
    <property type="match status" value="1"/>
</dbReference>
<sequence>MVKIAFYTITGQTQRFINKTGLDAHRIEDAHPQYQMNDKYILILPSYQDFMMDSVVDFLTYKDNKENLLGLIGCGNRNFNDLFAQTAKKISVTLHVPILYLLELSGNSADVKNVRQIVKEACKEEHGTQKDLPIQNPSLSNINFLRDFRQKNE</sequence>
<dbReference type="Proteomes" id="UP000215828">
    <property type="component" value="Unassembled WGS sequence"/>
</dbReference>
<dbReference type="PIRSF" id="PIRSF005087">
    <property type="entry name" value="NrdI"/>
    <property type="match status" value="1"/>
</dbReference>
<dbReference type="Proteomes" id="UP000216316">
    <property type="component" value="Unassembled WGS sequence"/>
</dbReference>
<reference evidence="1 4" key="2">
    <citation type="submission" date="2017-05" db="EMBL/GenBank/DDBJ databases">
        <authorList>
            <person name="Lin X.B."/>
            <person name="Stothard P."/>
            <person name="Tasseva G."/>
            <person name="Walter J."/>
        </authorList>
    </citation>
    <scope>NUCLEOTIDE SEQUENCE [LARGE SCALE GENOMIC DNA]</scope>
    <source>
        <strain evidence="1 4">609u</strain>
    </source>
</reference>
<evidence type="ECO:0000313" key="1">
    <source>
        <dbReference type="EMBL" id="OYR88885.1"/>
    </source>
</evidence>
<dbReference type="Gene3D" id="3.40.50.360">
    <property type="match status" value="1"/>
</dbReference>
<dbReference type="InterPro" id="IPR004465">
    <property type="entry name" value="RNR_NrdI"/>
</dbReference>
<gene>
    <name evidence="1" type="ORF">CBF53_01685</name>
    <name evidence="2" type="ORF">CBF70_00485</name>
</gene>
<comment type="caution">
    <text evidence="2">The sequence shown here is derived from an EMBL/GenBank/DDBJ whole genome shotgun (WGS) entry which is preliminary data.</text>
</comment>
<name>A0A256LIQ2_9LACO</name>